<dbReference type="EMBL" id="QOUW02000240">
    <property type="protein sequence ID" value="RIV99855.1"/>
    <property type="molecule type" value="Genomic_DNA"/>
</dbReference>
<feature type="domain" description="DUF4935" evidence="1">
    <location>
        <begin position="19"/>
        <end position="197"/>
    </location>
</feature>
<name>A0A8B3DDL5_VIBHA</name>
<dbReference type="Pfam" id="PF16289">
    <property type="entry name" value="PIN_12"/>
    <property type="match status" value="1"/>
</dbReference>
<dbReference type="AlphaFoldDB" id="A0A8B3DDL5"/>
<proteinExistence type="predicted"/>
<evidence type="ECO:0000313" key="2">
    <source>
        <dbReference type="EMBL" id="RIV99855.1"/>
    </source>
</evidence>
<protein>
    <recommendedName>
        <fullName evidence="1">DUF4935 domain-containing protein</fullName>
    </recommendedName>
</protein>
<evidence type="ECO:0000313" key="3">
    <source>
        <dbReference type="Proteomes" id="UP000253437"/>
    </source>
</evidence>
<dbReference type="InterPro" id="IPR032557">
    <property type="entry name" value="DUF4935"/>
</dbReference>
<dbReference type="RefSeq" id="WP_114093148.1">
    <property type="nucleotide sequence ID" value="NZ_JAIULD010000006.1"/>
</dbReference>
<evidence type="ECO:0000259" key="1">
    <source>
        <dbReference type="Pfam" id="PF16289"/>
    </source>
</evidence>
<sequence>MYSLQQLCGEITQNPKPVLMLDTCVLLDIVRVCSREGANVNAISAVNDLLNCNSIWIVISEIVKSEWSENIETVYPEAERHLKKLDKGIIQFQSVLSQFSSLGSFSYTQKPSDYGVHTQLKNLSEQVHQRALVIELDDRCAGKAMSRVVRNIAPSAQGKDESKDCTIYEHYLELCTQLRAASFGEEILFASSNKADFGEPNNLRSPIDSELSNLNVTFVNNLPWATSIIC</sequence>
<gene>
    <name evidence="2" type="ORF">DS957_027685</name>
</gene>
<organism evidence="2 3">
    <name type="scientific">Vibrio harveyi</name>
    <name type="common">Beneckea harveyi</name>
    <dbReference type="NCBI Taxonomy" id="669"/>
    <lineage>
        <taxon>Bacteria</taxon>
        <taxon>Pseudomonadati</taxon>
        <taxon>Pseudomonadota</taxon>
        <taxon>Gammaproteobacteria</taxon>
        <taxon>Vibrionales</taxon>
        <taxon>Vibrionaceae</taxon>
        <taxon>Vibrio</taxon>
    </lineage>
</organism>
<comment type="caution">
    <text evidence="2">The sequence shown here is derived from an EMBL/GenBank/DDBJ whole genome shotgun (WGS) entry which is preliminary data.</text>
</comment>
<reference evidence="2 3" key="1">
    <citation type="submission" date="2018-08" db="EMBL/GenBank/DDBJ databases">
        <title>Vibrio harveyi strains pathogenic to white snook Centropomus viridis Lockington (1877) and potential probiotic bacteria.</title>
        <authorList>
            <person name="Soto-Rodriguez S."/>
            <person name="Gomez-Gil B."/>
            <person name="Lozano-Olvera R."/>
        </authorList>
    </citation>
    <scope>NUCLEOTIDE SEQUENCE [LARGE SCALE GENOMIC DNA]</scope>
    <source>
        <strain evidence="2 3">CAIM 1508</strain>
    </source>
</reference>
<dbReference type="Proteomes" id="UP000253437">
    <property type="component" value="Unassembled WGS sequence"/>
</dbReference>
<accession>A0A8B3DDL5</accession>